<keyword evidence="5 9" id="KW-0784">Thiamine biosynthesis</keyword>
<dbReference type="EC" id="2.5.1.3" evidence="9"/>
<evidence type="ECO:0000256" key="10">
    <source>
        <dbReference type="RuleBase" id="RU003826"/>
    </source>
</evidence>
<feature type="binding site" evidence="9">
    <location>
        <position position="139"/>
    </location>
    <ligand>
        <name>4-amino-2-methyl-5-(diphosphooxymethyl)pyrimidine</name>
        <dbReference type="ChEBI" id="CHEBI:57841"/>
    </ligand>
</feature>
<protein>
    <recommendedName>
        <fullName evidence="9">Thiamine-phosphate synthase</fullName>
        <shortName evidence="9">TP synthase</shortName>
        <shortName evidence="9">TPS</shortName>
        <ecNumber evidence="9">2.5.1.3</ecNumber>
    </recommendedName>
    <alternativeName>
        <fullName evidence="9">Thiamine-phosphate pyrophosphorylase</fullName>
        <shortName evidence="9">TMP pyrophosphorylase</shortName>
        <shortName evidence="9">TMP-PPase</shortName>
    </alternativeName>
</protein>
<proteinExistence type="inferred from homology"/>
<comment type="cofactor">
    <cofactor evidence="9">
        <name>Mg(2+)</name>
        <dbReference type="ChEBI" id="CHEBI:18420"/>
    </cofactor>
    <text evidence="9">Binds 1 Mg(2+) ion per subunit.</text>
</comment>
<evidence type="ECO:0000256" key="6">
    <source>
        <dbReference type="ARBA" id="ARBA00047334"/>
    </source>
</evidence>
<feature type="binding site" evidence="9">
    <location>
        <begin position="39"/>
        <end position="43"/>
    </location>
    <ligand>
        <name>4-amino-2-methyl-5-(diphosphooxymethyl)pyrimidine</name>
        <dbReference type="ChEBI" id="CHEBI:57841"/>
    </ligand>
</feature>
<comment type="catalytic activity">
    <reaction evidence="6 9 10">
        <text>4-methyl-5-(2-phosphooxyethyl)-thiazole + 4-amino-2-methyl-5-(diphosphooxymethyl)pyrimidine + H(+) = thiamine phosphate + diphosphate</text>
        <dbReference type="Rhea" id="RHEA:22328"/>
        <dbReference type="ChEBI" id="CHEBI:15378"/>
        <dbReference type="ChEBI" id="CHEBI:33019"/>
        <dbReference type="ChEBI" id="CHEBI:37575"/>
        <dbReference type="ChEBI" id="CHEBI:57841"/>
        <dbReference type="ChEBI" id="CHEBI:58296"/>
        <dbReference type="EC" id="2.5.1.3"/>
    </reaction>
</comment>
<feature type="binding site" evidence="9">
    <location>
        <begin position="187"/>
        <end position="188"/>
    </location>
    <ligand>
        <name>2-[(2R,5Z)-2-carboxy-4-methylthiazol-5(2H)-ylidene]ethyl phosphate</name>
        <dbReference type="ChEBI" id="CHEBI:62899"/>
    </ligand>
</feature>
<evidence type="ECO:0000256" key="2">
    <source>
        <dbReference type="ARBA" id="ARBA00022679"/>
    </source>
</evidence>
<comment type="caution">
    <text evidence="13">The sequence shown here is derived from an EMBL/GenBank/DDBJ whole genome shotgun (WGS) entry which is preliminary data.</text>
</comment>
<dbReference type="PANTHER" id="PTHR20857">
    <property type="entry name" value="THIAMINE-PHOSPHATE PYROPHOSPHORYLASE"/>
    <property type="match status" value="1"/>
</dbReference>
<evidence type="ECO:0000313" key="14">
    <source>
        <dbReference type="Proteomes" id="UP000748752"/>
    </source>
</evidence>
<evidence type="ECO:0000256" key="3">
    <source>
        <dbReference type="ARBA" id="ARBA00022723"/>
    </source>
</evidence>
<evidence type="ECO:0000256" key="11">
    <source>
        <dbReference type="RuleBase" id="RU004253"/>
    </source>
</evidence>
<name>A0ABS1CE96_9GAMM</name>
<evidence type="ECO:0000313" key="13">
    <source>
        <dbReference type="EMBL" id="MBK1630210.1"/>
    </source>
</evidence>
<dbReference type="EMBL" id="NRRV01000009">
    <property type="protein sequence ID" value="MBK1630210.1"/>
    <property type="molecule type" value="Genomic_DNA"/>
</dbReference>
<evidence type="ECO:0000256" key="8">
    <source>
        <dbReference type="ARBA" id="ARBA00047883"/>
    </source>
</evidence>
<dbReference type="NCBIfam" id="TIGR00693">
    <property type="entry name" value="thiE"/>
    <property type="match status" value="1"/>
</dbReference>
<comment type="pathway">
    <text evidence="1 9 11">Cofactor biosynthesis; thiamine diphosphate biosynthesis; thiamine phosphate from 4-amino-2-methyl-5-diphosphomethylpyrimidine and 4-methyl-5-(2-phosphoethyl)-thiazole: step 1/1.</text>
</comment>
<keyword evidence="4 9" id="KW-0460">Magnesium</keyword>
<keyword evidence="14" id="KW-1185">Reference proteome</keyword>
<accession>A0ABS1CE96</accession>
<evidence type="ECO:0000256" key="4">
    <source>
        <dbReference type="ARBA" id="ARBA00022842"/>
    </source>
</evidence>
<organism evidence="13 14">
    <name type="scientific">Thiohalocapsa halophila</name>
    <dbReference type="NCBI Taxonomy" id="69359"/>
    <lineage>
        <taxon>Bacteria</taxon>
        <taxon>Pseudomonadati</taxon>
        <taxon>Pseudomonadota</taxon>
        <taxon>Gammaproteobacteria</taxon>
        <taxon>Chromatiales</taxon>
        <taxon>Chromatiaceae</taxon>
        <taxon>Thiohalocapsa</taxon>
    </lineage>
</organism>
<evidence type="ECO:0000256" key="9">
    <source>
        <dbReference type="HAMAP-Rule" id="MF_00097"/>
    </source>
</evidence>
<keyword evidence="3 9" id="KW-0479">Metal-binding</keyword>
<sequence length="222" mass="22177">MSRALDLSLYLVTDPGLCASRGLVDTVRAAVAGGISVVQLRDKAAPDALLIEQGRALKTALAGTGVPLIVNDRLRVAAAVGADGVHVGQSDASVAAARELLGPEAIVGLSIQTIAHARAVAALPIDYVGIGPVFATATKTDHAVPLGCDGLAAVRAASDFPAVAIGGLTAAHADCVLNAGCEGLAVVSAVCGTPDPEAAAAALAAAVQRAQKRKQRQKRQTT</sequence>
<evidence type="ECO:0000256" key="5">
    <source>
        <dbReference type="ARBA" id="ARBA00022977"/>
    </source>
</evidence>
<evidence type="ECO:0000259" key="12">
    <source>
        <dbReference type="Pfam" id="PF02581"/>
    </source>
</evidence>
<evidence type="ECO:0000256" key="1">
    <source>
        <dbReference type="ARBA" id="ARBA00005165"/>
    </source>
</evidence>
<feature type="binding site" evidence="9">
    <location>
        <begin position="136"/>
        <end position="138"/>
    </location>
    <ligand>
        <name>2-[(2R,5Z)-2-carboxy-4-methylthiazol-5(2H)-ylidene]ethyl phosphate</name>
        <dbReference type="ChEBI" id="CHEBI:62899"/>
    </ligand>
</feature>
<comment type="catalytic activity">
    <reaction evidence="7 9 10">
        <text>2-(2-carboxy-4-methylthiazol-5-yl)ethyl phosphate + 4-amino-2-methyl-5-(diphosphooxymethyl)pyrimidine + 2 H(+) = thiamine phosphate + CO2 + diphosphate</text>
        <dbReference type="Rhea" id="RHEA:47848"/>
        <dbReference type="ChEBI" id="CHEBI:15378"/>
        <dbReference type="ChEBI" id="CHEBI:16526"/>
        <dbReference type="ChEBI" id="CHEBI:33019"/>
        <dbReference type="ChEBI" id="CHEBI:37575"/>
        <dbReference type="ChEBI" id="CHEBI:57841"/>
        <dbReference type="ChEBI" id="CHEBI:62890"/>
        <dbReference type="EC" id="2.5.1.3"/>
    </reaction>
</comment>
<gene>
    <name evidence="9 13" type="primary">thiE</name>
    <name evidence="13" type="ORF">CKO31_05515</name>
</gene>
<dbReference type="InterPro" id="IPR034291">
    <property type="entry name" value="TMP_synthase"/>
</dbReference>
<comment type="catalytic activity">
    <reaction evidence="8 9 10">
        <text>2-[(2R,5Z)-2-carboxy-4-methylthiazol-5(2H)-ylidene]ethyl phosphate + 4-amino-2-methyl-5-(diphosphooxymethyl)pyrimidine + 2 H(+) = thiamine phosphate + CO2 + diphosphate</text>
        <dbReference type="Rhea" id="RHEA:47844"/>
        <dbReference type="ChEBI" id="CHEBI:15378"/>
        <dbReference type="ChEBI" id="CHEBI:16526"/>
        <dbReference type="ChEBI" id="CHEBI:33019"/>
        <dbReference type="ChEBI" id="CHEBI:37575"/>
        <dbReference type="ChEBI" id="CHEBI:57841"/>
        <dbReference type="ChEBI" id="CHEBI:62899"/>
        <dbReference type="EC" id="2.5.1.3"/>
    </reaction>
</comment>
<dbReference type="PANTHER" id="PTHR20857:SF15">
    <property type="entry name" value="THIAMINE-PHOSPHATE SYNTHASE"/>
    <property type="match status" value="1"/>
</dbReference>
<feature type="binding site" evidence="9">
    <location>
        <position position="71"/>
    </location>
    <ligand>
        <name>4-amino-2-methyl-5-(diphosphooxymethyl)pyrimidine</name>
        <dbReference type="ChEBI" id="CHEBI:57841"/>
    </ligand>
</feature>
<comment type="function">
    <text evidence="9">Condenses 4-methyl-5-(beta-hydroxyethyl)thiazole monophosphate (THZ-P) and 2-methyl-4-amino-5-hydroxymethyl pyrimidine pyrophosphate (HMP-PP) to form thiamine monophosphate (TMP).</text>
</comment>
<feature type="binding site" evidence="9">
    <location>
        <position position="167"/>
    </location>
    <ligand>
        <name>2-[(2R,5Z)-2-carboxy-4-methylthiazol-5(2H)-ylidene]ethyl phosphate</name>
        <dbReference type="ChEBI" id="CHEBI:62899"/>
    </ligand>
</feature>
<dbReference type="InterPro" id="IPR013785">
    <property type="entry name" value="Aldolase_TIM"/>
</dbReference>
<dbReference type="SUPFAM" id="SSF51391">
    <property type="entry name" value="Thiamin phosphate synthase"/>
    <property type="match status" value="1"/>
</dbReference>
<feature type="binding site" evidence="9">
    <location>
        <position position="72"/>
    </location>
    <ligand>
        <name>Mg(2+)</name>
        <dbReference type="ChEBI" id="CHEBI:18420"/>
    </ligand>
</feature>
<dbReference type="InterPro" id="IPR036206">
    <property type="entry name" value="ThiamineP_synth_sf"/>
</dbReference>
<dbReference type="Gene3D" id="3.20.20.70">
    <property type="entry name" value="Aldolase class I"/>
    <property type="match status" value="1"/>
</dbReference>
<keyword evidence="2 9" id="KW-0808">Transferase</keyword>
<dbReference type="CDD" id="cd00564">
    <property type="entry name" value="TMP_TenI"/>
    <property type="match status" value="1"/>
</dbReference>
<evidence type="ECO:0000256" key="7">
    <source>
        <dbReference type="ARBA" id="ARBA00047851"/>
    </source>
</evidence>
<feature type="domain" description="Thiamine phosphate synthase/TenI" evidence="12">
    <location>
        <begin position="9"/>
        <end position="190"/>
    </location>
</feature>
<reference evidence="13 14" key="1">
    <citation type="journal article" date="2020" name="Microorganisms">
        <title>Osmotic Adaptation and Compatible Solute Biosynthesis of Phototrophic Bacteria as Revealed from Genome Analyses.</title>
        <authorList>
            <person name="Imhoff J.F."/>
            <person name="Rahn T."/>
            <person name="Kunzel S."/>
            <person name="Keller A."/>
            <person name="Neulinger S.C."/>
        </authorList>
    </citation>
    <scope>NUCLEOTIDE SEQUENCE [LARGE SCALE GENOMIC DNA]</scope>
    <source>
        <strain evidence="13 14">DSM 6210</strain>
    </source>
</reference>
<dbReference type="InterPro" id="IPR022998">
    <property type="entry name" value="ThiamineP_synth_TenI"/>
</dbReference>
<feature type="binding site" evidence="9">
    <location>
        <position position="110"/>
    </location>
    <ligand>
        <name>4-amino-2-methyl-5-(diphosphooxymethyl)pyrimidine</name>
        <dbReference type="ChEBI" id="CHEBI:57841"/>
    </ligand>
</feature>
<dbReference type="Proteomes" id="UP000748752">
    <property type="component" value="Unassembled WGS sequence"/>
</dbReference>
<dbReference type="HAMAP" id="MF_00097">
    <property type="entry name" value="TMP_synthase"/>
    <property type="match status" value="1"/>
</dbReference>
<dbReference type="RefSeq" id="WP_200234827.1">
    <property type="nucleotide sequence ID" value="NZ_NRRV01000009.1"/>
</dbReference>
<feature type="binding site" evidence="9">
    <location>
        <position position="91"/>
    </location>
    <ligand>
        <name>Mg(2+)</name>
        <dbReference type="ChEBI" id="CHEBI:18420"/>
    </ligand>
</feature>
<dbReference type="Pfam" id="PF02581">
    <property type="entry name" value="TMP-TENI"/>
    <property type="match status" value="1"/>
</dbReference>
<comment type="similarity">
    <text evidence="9 10">Belongs to the thiamine-phosphate synthase family.</text>
</comment>